<dbReference type="Gramene" id="PHT90512">
    <property type="protein sequence ID" value="PHT90512"/>
    <property type="gene ID" value="T459_05625"/>
</dbReference>
<dbReference type="KEGG" id="cann:107859396"/>
<dbReference type="PANTHER" id="PTHR19282:SF432">
    <property type="entry name" value="TETRASPANIN-19-LIKE"/>
    <property type="match status" value="1"/>
</dbReference>
<protein>
    <recommendedName>
        <fullName evidence="8">Tetraspanin-19-like</fullName>
    </recommendedName>
</protein>
<sequence>MIKPVKSCLILSLKIANLTIGLMGIAMLIYSIWMIRVWQRDAANSPSSPDYAQFPWFIHAFLGVGIALCAITFLGHVAAHSANSCCLSFYMFLILVLLLLEIAITADVFLNSDWEKDLPEDPSGRFHDFKDFVNSNDDVCQSIALLCFLTQGCCILLATILRTVGKIKENSHENEGEYAEPTAPLLRPPELPPNSSLYPYVIGEPVNMEPQSVYKIV</sequence>
<dbReference type="Pfam" id="PF00335">
    <property type="entry name" value="Tetraspanin"/>
    <property type="match status" value="1"/>
</dbReference>
<gene>
    <name evidence="6" type="ORF">T459_05625</name>
</gene>
<dbReference type="OMA" id="TQGCCIL"/>
<keyword evidence="4 5" id="KW-0472">Membrane</keyword>
<reference evidence="6 7" key="2">
    <citation type="journal article" date="2017" name="Genome Biol.">
        <title>New reference genome sequences of hot pepper reveal the massive evolution of plant disease-resistance genes by retroduplication.</title>
        <authorList>
            <person name="Kim S."/>
            <person name="Park J."/>
            <person name="Yeom S.I."/>
            <person name="Kim Y.M."/>
            <person name="Seo E."/>
            <person name="Kim K.T."/>
            <person name="Kim M.S."/>
            <person name="Lee J.M."/>
            <person name="Cheong K."/>
            <person name="Shin H.S."/>
            <person name="Kim S.B."/>
            <person name="Han K."/>
            <person name="Lee J."/>
            <person name="Park M."/>
            <person name="Lee H.A."/>
            <person name="Lee H.Y."/>
            <person name="Lee Y."/>
            <person name="Oh S."/>
            <person name="Lee J.H."/>
            <person name="Choi E."/>
            <person name="Choi E."/>
            <person name="Lee S.E."/>
            <person name="Jeon J."/>
            <person name="Kim H."/>
            <person name="Choi G."/>
            <person name="Song H."/>
            <person name="Lee J."/>
            <person name="Lee S.C."/>
            <person name="Kwon J.K."/>
            <person name="Lee H.Y."/>
            <person name="Koo N."/>
            <person name="Hong Y."/>
            <person name="Kim R.W."/>
            <person name="Kang W.H."/>
            <person name="Huh J.H."/>
            <person name="Kang B.C."/>
            <person name="Yang T.J."/>
            <person name="Lee Y.H."/>
            <person name="Bennetzen J.L."/>
            <person name="Choi D."/>
        </authorList>
    </citation>
    <scope>NUCLEOTIDE SEQUENCE [LARGE SCALE GENOMIC DNA]</scope>
    <source>
        <strain evidence="7">cv. CM334</strain>
    </source>
</reference>
<evidence type="ECO:0008006" key="8">
    <source>
        <dbReference type="Google" id="ProtNLM"/>
    </source>
</evidence>
<dbReference type="STRING" id="4072.A0A1U8FKW6"/>
<evidence type="ECO:0000256" key="2">
    <source>
        <dbReference type="ARBA" id="ARBA00022692"/>
    </source>
</evidence>
<reference evidence="6 7" key="1">
    <citation type="journal article" date="2014" name="Nat. Genet.">
        <title>Genome sequence of the hot pepper provides insights into the evolution of pungency in Capsicum species.</title>
        <authorList>
            <person name="Kim S."/>
            <person name="Park M."/>
            <person name="Yeom S.I."/>
            <person name="Kim Y.M."/>
            <person name="Lee J.M."/>
            <person name="Lee H.A."/>
            <person name="Seo E."/>
            <person name="Choi J."/>
            <person name="Cheong K."/>
            <person name="Kim K.T."/>
            <person name="Jung K."/>
            <person name="Lee G.W."/>
            <person name="Oh S.K."/>
            <person name="Bae C."/>
            <person name="Kim S.B."/>
            <person name="Lee H.Y."/>
            <person name="Kim S.Y."/>
            <person name="Kim M.S."/>
            <person name="Kang B.C."/>
            <person name="Jo Y.D."/>
            <person name="Yang H.B."/>
            <person name="Jeong H.J."/>
            <person name="Kang W.H."/>
            <person name="Kwon J.K."/>
            <person name="Shin C."/>
            <person name="Lim J.Y."/>
            <person name="Park J.H."/>
            <person name="Huh J.H."/>
            <person name="Kim J.S."/>
            <person name="Kim B.D."/>
            <person name="Cohen O."/>
            <person name="Paran I."/>
            <person name="Suh M.C."/>
            <person name="Lee S.B."/>
            <person name="Kim Y.K."/>
            <person name="Shin Y."/>
            <person name="Noh S.J."/>
            <person name="Park J."/>
            <person name="Seo Y.S."/>
            <person name="Kwon S.Y."/>
            <person name="Kim H.A."/>
            <person name="Park J.M."/>
            <person name="Kim H.J."/>
            <person name="Choi S.B."/>
            <person name="Bosland P.W."/>
            <person name="Reeves G."/>
            <person name="Jo S.H."/>
            <person name="Lee B.W."/>
            <person name="Cho H.T."/>
            <person name="Choi H.S."/>
            <person name="Lee M.S."/>
            <person name="Yu Y."/>
            <person name="Do Choi Y."/>
            <person name="Park B.S."/>
            <person name="van Deynze A."/>
            <person name="Ashrafi H."/>
            <person name="Hill T."/>
            <person name="Kim W.T."/>
            <person name="Pai H.S."/>
            <person name="Ahn H.K."/>
            <person name="Yeam I."/>
            <person name="Giovannoni J.J."/>
            <person name="Rose J.K."/>
            <person name="Sorensen I."/>
            <person name="Lee S.J."/>
            <person name="Kim R.W."/>
            <person name="Choi I.Y."/>
            <person name="Choi B.S."/>
            <person name="Lim J.S."/>
            <person name="Lee Y.H."/>
            <person name="Choi D."/>
        </authorList>
    </citation>
    <scope>NUCLEOTIDE SEQUENCE [LARGE SCALE GENOMIC DNA]</scope>
    <source>
        <strain evidence="7">cv. CM334</strain>
    </source>
</reference>
<dbReference type="PANTHER" id="PTHR19282">
    <property type="entry name" value="TETRASPANIN"/>
    <property type="match status" value="1"/>
</dbReference>
<dbReference type="InterPro" id="IPR018499">
    <property type="entry name" value="Tetraspanin/Peripherin"/>
</dbReference>
<dbReference type="EMBL" id="AYRZ02000002">
    <property type="protein sequence ID" value="PHT90512.1"/>
    <property type="molecule type" value="Genomic_DNA"/>
</dbReference>
<keyword evidence="3 5" id="KW-1133">Transmembrane helix</keyword>
<evidence type="ECO:0000256" key="3">
    <source>
        <dbReference type="ARBA" id="ARBA00022989"/>
    </source>
</evidence>
<feature type="transmembrane region" description="Helical" evidence="5">
    <location>
        <begin position="143"/>
        <end position="161"/>
    </location>
</feature>
<feature type="transmembrane region" description="Helical" evidence="5">
    <location>
        <begin position="12"/>
        <end position="36"/>
    </location>
</feature>
<name>A0A1U8FKW6_CAPAN</name>
<evidence type="ECO:0000256" key="5">
    <source>
        <dbReference type="SAM" id="Phobius"/>
    </source>
</evidence>
<comment type="caution">
    <text evidence="6">The sequence shown here is derived from an EMBL/GenBank/DDBJ whole genome shotgun (WGS) entry which is preliminary data.</text>
</comment>
<dbReference type="SMR" id="A0A1U8FKW6"/>
<feature type="transmembrane region" description="Helical" evidence="5">
    <location>
        <begin position="56"/>
        <end position="77"/>
    </location>
</feature>
<evidence type="ECO:0000313" key="6">
    <source>
        <dbReference type="EMBL" id="PHT90512.1"/>
    </source>
</evidence>
<proteinExistence type="predicted"/>
<organism evidence="6 7">
    <name type="scientific">Capsicum annuum</name>
    <name type="common">Capsicum pepper</name>
    <dbReference type="NCBI Taxonomy" id="4072"/>
    <lineage>
        <taxon>Eukaryota</taxon>
        <taxon>Viridiplantae</taxon>
        <taxon>Streptophyta</taxon>
        <taxon>Embryophyta</taxon>
        <taxon>Tracheophyta</taxon>
        <taxon>Spermatophyta</taxon>
        <taxon>Magnoliopsida</taxon>
        <taxon>eudicotyledons</taxon>
        <taxon>Gunneridae</taxon>
        <taxon>Pentapetalae</taxon>
        <taxon>asterids</taxon>
        <taxon>lamiids</taxon>
        <taxon>Solanales</taxon>
        <taxon>Solanaceae</taxon>
        <taxon>Solanoideae</taxon>
        <taxon>Capsiceae</taxon>
        <taxon>Capsicum</taxon>
    </lineage>
</organism>
<dbReference type="AlphaFoldDB" id="A0A1U8FKW6"/>
<accession>A0A1U8FKW6</accession>
<evidence type="ECO:0000256" key="4">
    <source>
        <dbReference type="ARBA" id="ARBA00023136"/>
    </source>
</evidence>
<evidence type="ECO:0000313" key="7">
    <source>
        <dbReference type="Proteomes" id="UP000222542"/>
    </source>
</evidence>
<feature type="transmembrane region" description="Helical" evidence="5">
    <location>
        <begin position="89"/>
        <end position="110"/>
    </location>
</feature>
<keyword evidence="7" id="KW-1185">Reference proteome</keyword>
<comment type="subcellular location">
    <subcellularLocation>
        <location evidence="1">Membrane</location>
        <topology evidence="1">Multi-pass membrane protein</topology>
    </subcellularLocation>
</comment>
<dbReference type="PRINTS" id="PR00259">
    <property type="entry name" value="TMFOUR"/>
</dbReference>
<dbReference type="GO" id="GO:0016020">
    <property type="term" value="C:membrane"/>
    <property type="evidence" value="ECO:0007669"/>
    <property type="project" value="UniProtKB-SubCell"/>
</dbReference>
<dbReference type="OrthoDB" id="1712901at2759"/>
<evidence type="ECO:0000256" key="1">
    <source>
        <dbReference type="ARBA" id="ARBA00004141"/>
    </source>
</evidence>
<keyword evidence="2 5" id="KW-0812">Transmembrane</keyword>
<dbReference type="Proteomes" id="UP000222542">
    <property type="component" value="Unassembled WGS sequence"/>
</dbReference>